<feature type="compositionally biased region" description="Basic residues" evidence="1">
    <location>
        <begin position="142"/>
        <end position="168"/>
    </location>
</feature>
<keyword evidence="3" id="KW-1185">Reference proteome</keyword>
<evidence type="ECO:0000313" key="3">
    <source>
        <dbReference type="Proteomes" id="UP000026961"/>
    </source>
</evidence>
<feature type="region of interest" description="Disordered" evidence="1">
    <location>
        <begin position="21"/>
        <end position="179"/>
    </location>
</feature>
<organism evidence="2">
    <name type="scientific">Oryza glumipatula</name>
    <dbReference type="NCBI Taxonomy" id="40148"/>
    <lineage>
        <taxon>Eukaryota</taxon>
        <taxon>Viridiplantae</taxon>
        <taxon>Streptophyta</taxon>
        <taxon>Embryophyta</taxon>
        <taxon>Tracheophyta</taxon>
        <taxon>Spermatophyta</taxon>
        <taxon>Magnoliopsida</taxon>
        <taxon>Liliopsida</taxon>
        <taxon>Poales</taxon>
        <taxon>Poaceae</taxon>
        <taxon>BOP clade</taxon>
        <taxon>Oryzoideae</taxon>
        <taxon>Oryzeae</taxon>
        <taxon>Oryzinae</taxon>
        <taxon>Oryza</taxon>
    </lineage>
</organism>
<accession>A0A0E0AFF3</accession>
<evidence type="ECO:0000256" key="1">
    <source>
        <dbReference type="SAM" id="MobiDB-lite"/>
    </source>
</evidence>
<dbReference type="Proteomes" id="UP000026961">
    <property type="component" value="Chromosome 7"/>
</dbReference>
<name>A0A0E0AFF3_9ORYZ</name>
<reference evidence="2" key="2">
    <citation type="submission" date="2018-05" db="EMBL/GenBank/DDBJ databases">
        <title>OgluRS3 (Oryza glumaepatula Reference Sequence Version 3).</title>
        <authorList>
            <person name="Zhang J."/>
            <person name="Kudrna D."/>
            <person name="Lee S."/>
            <person name="Talag J."/>
            <person name="Welchert J."/>
            <person name="Wing R.A."/>
        </authorList>
    </citation>
    <scope>NUCLEOTIDE SEQUENCE [LARGE SCALE GENOMIC DNA]</scope>
</reference>
<dbReference type="HOGENOM" id="CLU_1002492_0_0_1"/>
<feature type="compositionally biased region" description="Basic residues" evidence="1">
    <location>
        <begin position="87"/>
        <end position="127"/>
    </location>
</feature>
<evidence type="ECO:0000313" key="2">
    <source>
        <dbReference type="EnsemblPlants" id="OGLUM07G01590.1"/>
    </source>
</evidence>
<dbReference type="AlphaFoldDB" id="A0A0E0AFF3"/>
<reference evidence="2" key="1">
    <citation type="submission" date="2015-04" db="UniProtKB">
        <authorList>
            <consortium name="EnsemblPlants"/>
        </authorList>
    </citation>
    <scope>IDENTIFICATION</scope>
</reference>
<dbReference type="EnsemblPlants" id="OGLUM07G01590.1">
    <property type="protein sequence ID" value="OGLUM07G01590.1"/>
    <property type="gene ID" value="OGLUM07G01590"/>
</dbReference>
<sequence length="278" mass="31202">MQEKQRFLTGSFHVPWCHKASSARTVAGTHRPSLRQQGPLPRHFQHAGGGGGGVRRGGDQVPGAQRRHQLRHHPLRRRQDHGQQHPPPRRPRPPQRRHHHLQGRPLRRRRRRHCLGALRRRHRRRRHPLEGHHCPEAAAAAPRRRRAVRRRPGRILRPPRPRRRRRRGGAPPPAAAAAHVHVGGVVAGDEPEQLARGEPRPRRRPLHALRQAVARRGGVGAAAGVDQAHGGAAAARLLGLLAAGVCQAARRLHRPHAPLRRLDRRLITLAAMAHRSSN</sequence>
<feature type="compositionally biased region" description="Basic residues" evidence="1">
    <location>
        <begin position="65"/>
        <end position="79"/>
    </location>
</feature>
<proteinExistence type="predicted"/>
<protein>
    <submittedName>
        <fullName evidence="2">Uncharacterized protein</fullName>
    </submittedName>
</protein>
<dbReference type="Gramene" id="OGLUM07G01590.1">
    <property type="protein sequence ID" value="OGLUM07G01590.1"/>
    <property type="gene ID" value="OGLUM07G01590"/>
</dbReference>